<sequence>MSAPIVSISTPRREPSSARSGLVEGLHLESRLFWPARVATPANLSERLTDSYGLARRHYRVHVADLELSFSRYQAEDRFRLDEIYAFTNPQLWKREALAAPPGGAEPGYLLFDVPYDEDEVVYTMGDRAELVFDEQNARLRSRFAERGAEGRWIGLADTLFAVVDGRELLALQFEAFTIGENPA</sequence>
<evidence type="ECO:0000313" key="1">
    <source>
        <dbReference type="EMBL" id="GHD43266.1"/>
    </source>
</evidence>
<accession>A0A919CN58</accession>
<keyword evidence="2" id="KW-1185">Reference proteome</keyword>
<reference evidence="1" key="2">
    <citation type="submission" date="2020-09" db="EMBL/GenBank/DDBJ databases">
        <authorList>
            <person name="Sun Q."/>
            <person name="Kim S."/>
        </authorList>
    </citation>
    <scope>NUCLEOTIDE SEQUENCE</scope>
    <source>
        <strain evidence="1">KCTC 42651</strain>
    </source>
</reference>
<name>A0A919CN58_9PROT</name>
<dbReference type="EMBL" id="BMZS01000002">
    <property type="protein sequence ID" value="GHD43266.1"/>
    <property type="molecule type" value="Genomic_DNA"/>
</dbReference>
<protein>
    <submittedName>
        <fullName evidence="1">Uncharacterized protein</fullName>
    </submittedName>
</protein>
<dbReference type="Proteomes" id="UP000630353">
    <property type="component" value="Unassembled WGS sequence"/>
</dbReference>
<reference evidence="1" key="1">
    <citation type="journal article" date="2014" name="Int. J. Syst. Evol. Microbiol.">
        <title>Complete genome sequence of Corynebacterium casei LMG S-19264T (=DSM 44701T), isolated from a smear-ripened cheese.</title>
        <authorList>
            <consortium name="US DOE Joint Genome Institute (JGI-PGF)"/>
            <person name="Walter F."/>
            <person name="Albersmeier A."/>
            <person name="Kalinowski J."/>
            <person name="Ruckert C."/>
        </authorList>
    </citation>
    <scope>NUCLEOTIDE SEQUENCE</scope>
    <source>
        <strain evidence="1">KCTC 42651</strain>
    </source>
</reference>
<proteinExistence type="predicted"/>
<dbReference type="AlphaFoldDB" id="A0A919CN58"/>
<gene>
    <name evidence="1" type="ORF">GCM10017083_09160</name>
</gene>
<dbReference type="RefSeq" id="WP_189987750.1">
    <property type="nucleotide sequence ID" value="NZ_BMZS01000002.1"/>
</dbReference>
<comment type="caution">
    <text evidence="1">The sequence shown here is derived from an EMBL/GenBank/DDBJ whole genome shotgun (WGS) entry which is preliminary data.</text>
</comment>
<evidence type="ECO:0000313" key="2">
    <source>
        <dbReference type="Proteomes" id="UP000630353"/>
    </source>
</evidence>
<organism evidence="1 2">
    <name type="scientific">Thalassobaculum fulvum</name>
    <dbReference type="NCBI Taxonomy" id="1633335"/>
    <lineage>
        <taxon>Bacteria</taxon>
        <taxon>Pseudomonadati</taxon>
        <taxon>Pseudomonadota</taxon>
        <taxon>Alphaproteobacteria</taxon>
        <taxon>Rhodospirillales</taxon>
        <taxon>Thalassobaculaceae</taxon>
        <taxon>Thalassobaculum</taxon>
    </lineage>
</organism>